<evidence type="ECO:0000256" key="2">
    <source>
        <dbReference type="ARBA" id="ARBA00004496"/>
    </source>
</evidence>
<comment type="subcellular location">
    <subcellularLocation>
        <location evidence="2">Cytoplasm</location>
    </subcellularLocation>
    <subcellularLocation>
        <location evidence="1">Peroxisome</location>
    </subcellularLocation>
</comment>
<dbReference type="Pfam" id="PF13432">
    <property type="entry name" value="TPR_16"/>
    <property type="match status" value="3"/>
</dbReference>
<dbReference type="SUPFAM" id="SSF48452">
    <property type="entry name" value="TPR-like"/>
    <property type="match status" value="1"/>
</dbReference>
<dbReference type="InterPro" id="IPR024111">
    <property type="entry name" value="PEX5/PEX5L"/>
</dbReference>
<dbReference type="InterPro" id="IPR019734">
    <property type="entry name" value="TPR_rpt"/>
</dbReference>
<dbReference type="GO" id="GO:0016560">
    <property type="term" value="P:protein import into peroxisome matrix, docking"/>
    <property type="evidence" value="ECO:0007669"/>
    <property type="project" value="TreeGrafter"/>
</dbReference>
<dbReference type="GO" id="GO:0005778">
    <property type="term" value="C:peroxisomal membrane"/>
    <property type="evidence" value="ECO:0007669"/>
    <property type="project" value="TreeGrafter"/>
</dbReference>
<keyword evidence="6 8" id="KW-0802">TPR repeat</keyword>
<evidence type="ECO:0000313" key="10">
    <source>
        <dbReference type="EMBL" id="GBF99808.1"/>
    </source>
</evidence>
<evidence type="ECO:0000256" key="7">
    <source>
        <dbReference type="ARBA" id="ARBA00023140"/>
    </source>
</evidence>
<dbReference type="PROSITE" id="PS50005">
    <property type="entry name" value="TPR"/>
    <property type="match status" value="4"/>
</dbReference>
<reference evidence="10 11" key="1">
    <citation type="journal article" date="2018" name="Sci. Rep.">
        <title>Raphidocelis subcapitata (=Pseudokirchneriella subcapitata) provides an insight into genome evolution and environmental adaptations in the Sphaeropleales.</title>
        <authorList>
            <person name="Suzuki S."/>
            <person name="Yamaguchi H."/>
            <person name="Nakajima N."/>
            <person name="Kawachi M."/>
        </authorList>
    </citation>
    <scope>NUCLEOTIDE SEQUENCE [LARGE SCALE GENOMIC DNA]</scope>
    <source>
        <strain evidence="10 11">NIES-35</strain>
    </source>
</reference>
<proteinExistence type="inferred from homology"/>
<feature type="repeat" description="TPR" evidence="8">
    <location>
        <begin position="706"/>
        <end position="739"/>
    </location>
</feature>
<dbReference type="GO" id="GO:0005052">
    <property type="term" value="F:peroxisome matrix targeting signal-1 binding"/>
    <property type="evidence" value="ECO:0007669"/>
    <property type="project" value="TreeGrafter"/>
</dbReference>
<evidence type="ECO:0000313" key="11">
    <source>
        <dbReference type="Proteomes" id="UP000247498"/>
    </source>
</evidence>
<dbReference type="EMBL" id="BDRX01000174">
    <property type="protein sequence ID" value="GBF99808.1"/>
    <property type="molecule type" value="Genomic_DNA"/>
</dbReference>
<keyword evidence="5" id="KW-0677">Repeat</keyword>
<evidence type="ECO:0000256" key="5">
    <source>
        <dbReference type="ARBA" id="ARBA00022737"/>
    </source>
</evidence>
<dbReference type="InterPro" id="IPR011990">
    <property type="entry name" value="TPR-like_helical_dom_sf"/>
</dbReference>
<feature type="region of interest" description="Disordered" evidence="9">
    <location>
        <begin position="289"/>
        <end position="308"/>
    </location>
</feature>
<dbReference type="InParanoid" id="A0A2V0PJ35"/>
<feature type="repeat" description="TPR" evidence="8">
    <location>
        <begin position="740"/>
        <end position="773"/>
    </location>
</feature>
<evidence type="ECO:0000256" key="3">
    <source>
        <dbReference type="ARBA" id="ARBA00005348"/>
    </source>
</evidence>
<feature type="repeat" description="TPR" evidence="8">
    <location>
        <begin position="672"/>
        <end position="705"/>
    </location>
</feature>
<dbReference type="Gene3D" id="1.25.40.10">
    <property type="entry name" value="Tetratricopeptide repeat domain"/>
    <property type="match status" value="1"/>
</dbReference>
<dbReference type="PANTHER" id="PTHR10130">
    <property type="entry name" value="PEROXISOMAL TARGETING SIGNAL 1 RECEPTOR PEX5"/>
    <property type="match status" value="1"/>
</dbReference>
<evidence type="ECO:0000256" key="1">
    <source>
        <dbReference type="ARBA" id="ARBA00004275"/>
    </source>
</evidence>
<evidence type="ECO:0000256" key="9">
    <source>
        <dbReference type="SAM" id="MobiDB-lite"/>
    </source>
</evidence>
<dbReference type="PROSITE" id="PS50293">
    <property type="entry name" value="TPR_REGION"/>
    <property type="match status" value="1"/>
</dbReference>
<keyword evidence="4" id="KW-0963">Cytoplasm</keyword>
<accession>A0A2V0PJ35</accession>
<dbReference type="PANTHER" id="PTHR10130:SF0">
    <property type="entry name" value="GH08708P"/>
    <property type="match status" value="1"/>
</dbReference>
<dbReference type="FunCoup" id="A0A2V0PJ35">
    <property type="interactions" value="394"/>
</dbReference>
<evidence type="ECO:0000256" key="6">
    <source>
        <dbReference type="ARBA" id="ARBA00022803"/>
    </source>
</evidence>
<organism evidence="10 11">
    <name type="scientific">Raphidocelis subcapitata</name>
    <dbReference type="NCBI Taxonomy" id="307507"/>
    <lineage>
        <taxon>Eukaryota</taxon>
        <taxon>Viridiplantae</taxon>
        <taxon>Chlorophyta</taxon>
        <taxon>core chlorophytes</taxon>
        <taxon>Chlorophyceae</taxon>
        <taxon>CS clade</taxon>
        <taxon>Sphaeropleales</taxon>
        <taxon>Selenastraceae</taxon>
        <taxon>Raphidocelis</taxon>
    </lineage>
</organism>
<protein>
    <submittedName>
        <fullName evidence="10">Uncharacterized protein</fullName>
    </submittedName>
</protein>
<comment type="similarity">
    <text evidence="3">Belongs to the peroxisomal targeting signal receptor family.</text>
</comment>
<dbReference type="SMART" id="SM00028">
    <property type="entry name" value="TPR"/>
    <property type="match status" value="4"/>
</dbReference>
<evidence type="ECO:0000256" key="8">
    <source>
        <dbReference type="PROSITE-ProRule" id="PRU00339"/>
    </source>
</evidence>
<dbReference type="OrthoDB" id="10006023at2759"/>
<dbReference type="GO" id="GO:0005829">
    <property type="term" value="C:cytosol"/>
    <property type="evidence" value="ECO:0007669"/>
    <property type="project" value="TreeGrafter"/>
</dbReference>
<name>A0A2V0PJ35_9CHLO</name>
<evidence type="ECO:0000256" key="4">
    <source>
        <dbReference type="ARBA" id="ARBA00022490"/>
    </source>
</evidence>
<dbReference type="AlphaFoldDB" id="A0A2V0PJ35"/>
<keyword evidence="7" id="KW-0576">Peroxisome</keyword>
<feature type="repeat" description="TPR" evidence="8">
    <location>
        <begin position="570"/>
        <end position="603"/>
    </location>
</feature>
<comment type="caution">
    <text evidence="10">The sequence shown here is derived from an EMBL/GenBank/DDBJ whole genome shotgun (WGS) entry which is preliminary data.</text>
</comment>
<dbReference type="Proteomes" id="UP000247498">
    <property type="component" value="Unassembled WGS sequence"/>
</dbReference>
<dbReference type="STRING" id="307507.A0A2V0PJ35"/>
<keyword evidence="11" id="KW-1185">Reference proteome</keyword>
<sequence>MALRTLVTGSDMCSGSDGAGPSNAVGALVNQLLGGAGKTQEQLRDLPMHYAPPPLQRVPLTPEAAAAAAAAGPSGMQLPGFAHAPMPPSALDALLGGPPRLGGQDAVASMVAEFERMAAMQPGPQGAIGPQPGPLPPGGAPAVEHNLRAFFAAAASRTGLPAQLAPLPPGALSVAEQVRIRDRSTILARQVYADQGQGFADSRVAELLGAMGVDAARLPAGLPHVHDESWHALWAAQQQAGPPQPMAAADLAANMEAAWREQQQHRARPWQLPHAPSTGWAEEFAAQAHLNPSQQQQQQPASWAEEFTHGEGEKWAGEFDAAAAAATSASDARAADPAEAVAASRRMVEVLSADADPKMRNSQFLQFLSKMSRGELLLDEGGLREADPEAAAAARQWADEFEATRAAGGGTAAAWADDFARQQQAAAGPGPQRQRDWADEFAAGVADFQISAPEDPATAEELDAAWAEIGSGAVPLAGAADWVREFGGGDGAAGPAEWDELFERAQAEAAAGLGAPLRSAGRRDYVFADPNPFLGDAAALAKGKELFKRGLLTEAALALEAEVRANPRNAEAWRLLGTVHAENDDDVQAIAAMGKALEADPTDPAVLLSLGVSHTNELDQAEAVGYLSSWLAAHPTYAPAAAAAGAPPDRSQVLSHALRTFTGLSRAHASDAELLIATGVLQHLARDYDGAIASFRAALELAPGDYSLWNKLGATLANHSHSGEAISAYQRALDLKPNYMRAWTNMGVAYANVGDYARSAAFYARALGLNPGADHVWGYLRTSLACAGQQELMAAADSKDLATLQARLPL</sequence>
<gene>
    <name evidence="10" type="ORF">Rsub_12561</name>
</gene>